<feature type="region of interest" description="Disordered" evidence="1">
    <location>
        <begin position="181"/>
        <end position="316"/>
    </location>
</feature>
<organism evidence="2 3">
    <name type="scientific">Eruca vesicaria subsp. sativa</name>
    <name type="common">Garden rocket</name>
    <name type="synonym">Eruca sativa</name>
    <dbReference type="NCBI Taxonomy" id="29727"/>
    <lineage>
        <taxon>Eukaryota</taxon>
        <taxon>Viridiplantae</taxon>
        <taxon>Streptophyta</taxon>
        <taxon>Embryophyta</taxon>
        <taxon>Tracheophyta</taxon>
        <taxon>Spermatophyta</taxon>
        <taxon>Magnoliopsida</taxon>
        <taxon>eudicotyledons</taxon>
        <taxon>Gunneridae</taxon>
        <taxon>Pentapetalae</taxon>
        <taxon>rosids</taxon>
        <taxon>malvids</taxon>
        <taxon>Brassicales</taxon>
        <taxon>Brassicaceae</taxon>
        <taxon>Brassiceae</taxon>
        <taxon>Eruca</taxon>
    </lineage>
</organism>
<feature type="compositionally biased region" description="Basic and acidic residues" evidence="1">
    <location>
        <begin position="218"/>
        <end position="227"/>
    </location>
</feature>
<protein>
    <submittedName>
        <fullName evidence="2">Uncharacterized protein</fullName>
    </submittedName>
</protein>
<evidence type="ECO:0000313" key="2">
    <source>
        <dbReference type="EMBL" id="CAH8382942.1"/>
    </source>
</evidence>
<evidence type="ECO:0000313" key="3">
    <source>
        <dbReference type="Proteomes" id="UP001642260"/>
    </source>
</evidence>
<feature type="compositionally biased region" description="Basic and acidic residues" evidence="1">
    <location>
        <begin position="298"/>
        <end position="316"/>
    </location>
</feature>
<sequence>MIGVSWLLGFRQVGRMRHGVDMKFIDLLLIDGHNYRIFCGANFANNSQCAEQFLWKDLVLTERISSSDVVVTSWRSKRNAYNSVLYSYGHGFSRFCSETHQVPSQKITEVIIDIDIVDTVSQKQKIANLVKLVRFQTMSSASNVTSRLKREESSMLSLRRRLMRKKRRLIICEPSPRKHKKLSLNFNATPMPSFSQPPKTELKKIPPTRPKSPKLGTKKTDSEETQKTARVARLSLDDKASKDKGTVPTVDLKKPPLRNEVKPERKKVEKDGEALKQFSNPIDEEAQGTVSSSNVDAENSHEIVSSRRDEERVESI</sequence>
<dbReference type="EMBL" id="CAKOAT010570709">
    <property type="protein sequence ID" value="CAH8382942.1"/>
    <property type="molecule type" value="Genomic_DNA"/>
</dbReference>
<accession>A0ABC8LHN3</accession>
<name>A0ABC8LHN3_ERUVS</name>
<dbReference type="PANTHER" id="PTHR46372">
    <property type="entry name" value="PROTEIN WVD2-LIKE 3"/>
    <property type="match status" value="1"/>
</dbReference>
<reference evidence="2 3" key="1">
    <citation type="submission" date="2022-03" db="EMBL/GenBank/DDBJ databases">
        <authorList>
            <person name="Macdonald S."/>
            <person name="Ahmed S."/>
            <person name="Newling K."/>
        </authorList>
    </citation>
    <scope>NUCLEOTIDE SEQUENCE [LARGE SCALE GENOMIC DNA]</scope>
</reference>
<comment type="caution">
    <text evidence="2">The sequence shown here is derived from an EMBL/GenBank/DDBJ whole genome shotgun (WGS) entry which is preliminary data.</text>
</comment>
<proteinExistence type="predicted"/>
<dbReference type="InterPro" id="IPR044806">
    <property type="entry name" value="WVD2/WDL1-4"/>
</dbReference>
<keyword evidence="3" id="KW-1185">Reference proteome</keyword>
<dbReference type="Proteomes" id="UP001642260">
    <property type="component" value="Unassembled WGS sequence"/>
</dbReference>
<feature type="compositionally biased region" description="Polar residues" evidence="1">
    <location>
        <begin position="288"/>
        <end position="297"/>
    </location>
</feature>
<evidence type="ECO:0000256" key="1">
    <source>
        <dbReference type="SAM" id="MobiDB-lite"/>
    </source>
</evidence>
<gene>
    <name evidence="2" type="ORF">ERUC_LOCUS35425</name>
</gene>
<dbReference type="AlphaFoldDB" id="A0ABC8LHN3"/>
<feature type="compositionally biased region" description="Basic and acidic residues" evidence="1">
    <location>
        <begin position="235"/>
        <end position="274"/>
    </location>
</feature>
<dbReference type="PANTHER" id="PTHR46372:SF2">
    <property type="entry name" value="PROTEIN WVD2-LIKE 3"/>
    <property type="match status" value="1"/>
</dbReference>
<feature type="compositionally biased region" description="Polar residues" evidence="1">
    <location>
        <begin position="184"/>
        <end position="198"/>
    </location>
</feature>